<evidence type="ECO:0000256" key="1">
    <source>
        <dbReference type="SAM" id="Coils"/>
    </source>
</evidence>
<protein>
    <submittedName>
        <fullName evidence="2">Uncharacterized protein</fullName>
    </submittedName>
</protein>
<reference evidence="2" key="2">
    <citation type="submission" date="2015-06" db="UniProtKB">
        <authorList>
            <consortium name="EnsemblPlants"/>
        </authorList>
    </citation>
    <scope>IDENTIFICATION</scope>
    <source>
        <strain evidence="2">DM1-3 516 R44</strain>
    </source>
</reference>
<name>M1DCK5_SOLTU</name>
<dbReference type="InParanoid" id="M1DCK5"/>
<keyword evidence="1" id="KW-0175">Coiled coil</keyword>
<proteinExistence type="predicted"/>
<evidence type="ECO:0000313" key="2">
    <source>
        <dbReference type="EnsemblPlants" id="PGSC0003DMT400086825"/>
    </source>
</evidence>
<organism evidence="2 3">
    <name type="scientific">Solanum tuberosum</name>
    <name type="common">Potato</name>
    <dbReference type="NCBI Taxonomy" id="4113"/>
    <lineage>
        <taxon>Eukaryota</taxon>
        <taxon>Viridiplantae</taxon>
        <taxon>Streptophyta</taxon>
        <taxon>Embryophyta</taxon>
        <taxon>Tracheophyta</taxon>
        <taxon>Spermatophyta</taxon>
        <taxon>Magnoliopsida</taxon>
        <taxon>eudicotyledons</taxon>
        <taxon>Gunneridae</taxon>
        <taxon>Pentapetalae</taxon>
        <taxon>asterids</taxon>
        <taxon>lamiids</taxon>
        <taxon>Solanales</taxon>
        <taxon>Solanaceae</taxon>
        <taxon>Solanoideae</taxon>
        <taxon>Solaneae</taxon>
        <taxon>Solanum</taxon>
    </lineage>
</organism>
<reference evidence="3" key="1">
    <citation type="journal article" date="2011" name="Nature">
        <title>Genome sequence and analysis of the tuber crop potato.</title>
        <authorList>
            <consortium name="The Potato Genome Sequencing Consortium"/>
        </authorList>
    </citation>
    <scope>NUCLEOTIDE SEQUENCE [LARGE SCALE GENOMIC DNA]</scope>
    <source>
        <strain evidence="3">cv. DM1-3 516 R44</strain>
    </source>
</reference>
<dbReference type="EnsemblPlants" id="PGSC0003DMT400086825">
    <property type="protein sequence ID" value="PGSC0003DMT400086825"/>
    <property type="gene ID" value="PGSC0003DMG400036396"/>
</dbReference>
<evidence type="ECO:0000313" key="3">
    <source>
        <dbReference type="Proteomes" id="UP000011115"/>
    </source>
</evidence>
<dbReference type="AlphaFoldDB" id="M1DCK5"/>
<accession>M1DCK5</accession>
<feature type="coiled-coil region" evidence="1">
    <location>
        <begin position="78"/>
        <end position="159"/>
    </location>
</feature>
<dbReference type="PaxDb" id="4113-PGSC0003DMT400086825"/>
<dbReference type="HOGENOM" id="CLU_1646696_0_0_1"/>
<keyword evidence="3" id="KW-1185">Reference proteome</keyword>
<sequence>MFYDQLASFIQSTIDIYDILCKSKRNGTKGKPHGETILGGISFFVERRVPSLTRNLVRDISSTMNTYFNDIVISANYINTHGLKHEKLETEVADMEKEGNNGGKKDINKRIAELKDKLSLVNSRKEAKEREVDDLKSKLKDVQQEMKRIHIEFESLANKPL</sequence>
<dbReference type="Gramene" id="PGSC0003DMT400086825">
    <property type="protein sequence ID" value="PGSC0003DMT400086825"/>
    <property type="gene ID" value="PGSC0003DMG400036396"/>
</dbReference>
<dbReference type="Proteomes" id="UP000011115">
    <property type="component" value="Unassembled WGS sequence"/>
</dbReference>